<dbReference type="GO" id="GO:0032259">
    <property type="term" value="P:methylation"/>
    <property type="evidence" value="ECO:0007669"/>
    <property type="project" value="UniProtKB-KW"/>
</dbReference>
<feature type="transmembrane region" description="Helical" evidence="8">
    <location>
        <begin position="274"/>
        <end position="296"/>
    </location>
</feature>
<dbReference type="Gene3D" id="1.20.1250.20">
    <property type="entry name" value="MFS general substrate transporter like domains"/>
    <property type="match status" value="1"/>
</dbReference>
<keyword evidence="6 8" id="KW-0472">Membrane</keyword>
<comment type="catalytic activity">
    <reaction evidence="7">
        <text>myo-inositol(out) + H(+)(out) = myo-inositol(in) + H(+)(in)</text>
        <dbReference type="Rhea" id="RHEA:60364"/>
        <dbReference type="ChEBI" id="CHEBI:15378"/>
        <dbReference type="ChEBI" id="CHEBI:17268"/>
    </reaction>
</comment>
<evidence type="ECO:0000259" key="9">
    <source>
        <dbReference type="PROSITE" id="PS50850"/>
    </source>
</evidence>
<feature type="transmembrane region" description="Helical" evidence="8">
    <location>
        <begin position="338"/>
        <end position="358"/>
    </location>
</feature>
<organism evidence="10 11">
    <name type="scientific">Mycena chlorophos</name>
    <name type="common">Agaric fungus</name>
    <name type="synonym">Agaricus chlorophos</name>
    <dbReference type="NCBI Taxonomy" id="658473"/>
    <lineage>
        <taxon>Eukaryota</taxon>
        <taxon>Fungi</taxon>
        <taxon>Dikarya</taxon>
        <taxon>Basidiomycota</taxon>
        <taxon>Agaricomycotina</taxon>
        <taxon>Agaricomycetes</taxon>
        <taxon>Agaricomycetidae</taxon>
        <taxon>Agaricales</taxon>
        <taxon>Marasmiineae</taxon>
        <taxon>Mycenaceae</taxon>
        <taxon>Mycena</taxon>
    </lineage>
</organism>
<comment type="subcellular location">
    <subcellularLocation>
        <location evidence="1">Membrane</location>
        <topology evidence="1">Multi-pass membrane protein</topology>
    </subcellularLocation>
</comment>
<dbReference type="Pfam" id="PF00083">
    <property type="entry name" value="Sugar_tr"/>
    <property type="match status" value="1"/>
</dbReference>
<evidence type="ECO:0000256" key="7">
    <source>
        <dbReference type="ARBA" id="ARBA00049119"/>
    </source>
</evidence>
<evidence type="ECO:0000256" key="6">
    <source>
        <dbReference type="ARBA" id="ARBA00023136"/>
    </source>
</evidence>
<keyword evidence="3" id="KW-0813">Transport</keyword>
<proteinExistence type="inferred from homology"/>
<feature type="transmembrane region" description="Helical" evidence="8">
    <location>
        <begin position="110"/>
        <end position="127"/>
    </location>
</feature>
<dbReference type="PANTHER" id="PTHR23503:SF8">
    <property type="entry name" value="FACILITATED GLUCOSE TRANSPORTER PROTEIN 1"/>
    <property type="match status" value="1"/>
</dbReference>
<dbReference type="InterPro" id="IPR005828">
    <property type="entry name" value="MFS_sugar_transport-like"/>
</dbReference>
<evidence type="ECO:0000256" key="5">
    <source>
        <dbReference type="ARBA" id="ARBA00022989"/>
    </source>
</evidence>
<reference evidence="10" key="1">
    <citation type="submission" date="2020-05" db="EMBL/GenBank/DDBJ databases">
        <title>Mycena genomes resolve the evolution of fungal bioluminescence.</title>
        <authorList>
            <person name="Tsai I.J."/>
        </authorList>
    </citation>
    <scope>NUCLEOTIDE SEQUENCE</scope>
    <source>
        <strain evidence="10">110903Hualien_Pintung</strain>
    </source>
</reference>
<keyword evidence="11" id="KW-1185">Reference proteome</keyword>
<dbReference type="AlphaFoldDB" id="A0A8H6TPC5"/>
<dbReference type="OrthoDB" id="4540492at2759"/>
<feature type="transmembrane region" description="Helical" evidence="8">
    <location>
        <begin position="84"/>
        <end position="104"/>
    </location>
</feature>
<dbReference type="Proteomes" id="UP000613580">
    <property type="component" value="Unassembled WGS sequence"/>
</dbReference>
<dbReference type="InterPro" id="IPR036259">
    <property type="entry name" value="MFS_trans_sf"/>
</dbReference>
<evidence type="ECO:0000256" key="4">
    <source>
        <dbReference type="ARBA" id="ARBA00022692"/>
    </source>
</evidence>
<feature type="domain" description="Major facilitator superfamily (MFS) profile" evidence="9">
    <location>
        <begin position="15"/>
        <end position="458"/>
    </location>
</feature>
<name>A0A8H6TPC5_MYCCL</name>
<sequence>MSRNGERFTQYGWIVCSWVLLMPFNYGYHISVLNQVQALLMADFGASDFAFSIVTAVFTVGGLLGSMVANLVMDRWGRKGAGRASAVLNLVGAALMGVSSSIGVLGFGRLLTGIGAGIAICTSPLYLAEIAPSKISGNVGVLTQLGIVLGIMITQIIGFNFATPTQWRNVLFFSAATSVAQFLFSPVVVESPAWLASKGHLELKKTAAVRLWGLLPAATPSVEDPLLDNLEARRNEQTEALTVPQALAAPDVRRALATICFAMLSQQLSGACDLLFVELVANLAHLWAGINAVLYYSNAILSKSLPDFGPYVSLGITVVNVIMTFPPIILIERVGRRQLLFASTFGAISSLLLVGFGLNTGAATLSSITILTFVTSFACGLGPVPFVLISEIAPFHAVSALSSVALSLNWSANFVVGLVFLPLRNALQGYGEGTVFFVFAAALLCSMSMFRAAERGLRRRGQE</sequence>
<feature type="transmembrane region" description="Helical" evidence="8">
    <location>
        <begin position="49"/>
        <end position="72"/>
    </location>
</feature>
<dbReference type="InterPro" id="IPR003663">
    <property type="entry name" value="Sugar/inositol_transpt"/>
</dbReference>
<feature type="transmembrane region" description="Helical" evidence="8">
    <location>
        <begin position="308"/>
        <end position="331"/>
    </location>
</feature>
<dbReference type="SUPFAM" id="SSF103473">
    <property type="entry name" value="MFS general substrate transporter"/>
    <property type="match status" value="1"/>
</dbReference>
<dbReference type="InterPro" id="IPR020846">
    <property type="entry name" value="MFS_dom"/>
</dbReference>
<feature type="transmembrane region" description="Helical" evidence="8">
    <location>
        <begin position="170"/>
        <end position="189"/>
    </location>
</feature>
<dbReference type="GO" id="GO:0008168">
    <property type="term" value="F:methyltransferase activity"/>
    <property type="evidence" value="ECO:0007669"/>
    <property type="project" value="UniProtKB-KW"/>
</dbReference>
<dbReference type="InterPro" id="IPR045263">
    <property type="entry name" value="GLUT"/>
</dbReference>
<feature type="transmembrane region" description="Helical" evidence="8">
    <location>
        <begin position="435"/>
        <end position="453"/>
    </location>
</feature>
<evidence type="ECO:0000256" key="1">
    <source>
        <dbReference type="ARBA" id="ARBA00004141"/>
    </source>
</evidence>
<dbReference type="PANTHER" id="PTHR23503">
    <property type="entry name" value="SOLUTE CARRIER FAMILY 2"/>
    <property type="match status" value="1"/>
</dbReference>
<evidence type="ECO:0000313" key="11">
    <source>
        <dbReference type="Proteomes" id="UP000613580"/>
    </source>
</evidence>
<feature type="transmembrane region" description="Helical" evidence="8">
    <location>
        <begin position="12"/>
        <end position="29"/>
    </location>
</feature>
<dbReference type="GO" id="GO:0016020">
    <property type="term" value="C:membrane"/>
    <property type="evidence" value="ECO:0007669"/>
    <property type="project" value="UniProtKB-SubCell"/>
</dbReference>
<feature type="transmembrane region" description="Helical" evidence="8">
    <location>
        <begin position="400"/>
        <end position="423"/>
    </location>
</feature>
<keyword evidence="10" id="KW-0808">Transferase</keyword>
<feature type="transmembrane region" description="Helical" evidence="8">
    <location>
        <begin position="364"/>
        <end position="388"/>
    </location>
</feature>
<evidence type="ECO:0000256" key="8">
    <source>
        <dbReference type="SAM" id="Phobius"/>
    </source>
</evidence>
<dbReference type="PRINTS" id="PR00171">
    <property type="entry name" value="SUGRTRNSPORT"/>
</dbReference>
<keyword evidence="4 8" id="KW-0812">Transmembrane</keyword>
<accession>A0A8H6TPC5</accession>
<dbReference type="PROSITE" id="PS50850">
    <property type="entry name" value="MFS"/>
    <property type="match status" value="1"/>
</dbReference>
<comment type="caution">
    <text evidence="10">The sequence shown here is derived from an EMBL/GenBank/DDBJ whole genome shotgun (WGS) entry which is preliminary data.</text>
</comment>
<dbReference type="EMBL" id="JACAZE010000001">
    <property type="protein sequence ID" value="KAF7322678.1"/>
    <property type="molecule type" value="Genomic_DNA"/>
</dbReference>
<evidence type="ECO:0000313" key="10">
    <source>
        <dbReference type="EMBL" id="KAF7322678.1"/>
    </source>
</evidence>
<dbReference type="GO" id="GO:0015149">
    <property type="term" value="F:hexose transmembrane transporter activity"/>
    <property type="evidence" value="ECO:0007669"/>
    <property type="project" value="TreeGrafter"/>
</dbReference>
<evidence type="ECO:0000256" key="2">
    <source>
        <dbReference type="ARBA" id="ARBA00010992"/>
    </source>
</evidence>
<keyword evidence="5 8" id="KW-1133">Transmembrane helix</keyword>
<comment type="similarity">
    <text evidence="2">Belongs to the major facilitator superfamily. Sugar transporter (TC 2.A.1.1) family.</text>
</comment>
<feature type="transmembrane region" description="Helical" evidence="8">
    <location>
        <begin position="139"/>
        <end position="158"/>
    </location>
</feature>
<evidence type="ECO:0000256" key="3">
    <source>
        <dbReference type="ARBA" id="ARBA00022448"/>
    </source>
</evidence>
<gene>
    <name evidence="10" type="ORF">HMN09_00046600</name>
</gene>
<keyword evidence="10" id="KW-0489">Methyltransferase</keyword>
<protein>
    <submittedName>
        <fullName evidence="10">25S rRNA adenine-N(1) methyltransferase</fullName>
    </submittedName>
</protein>